<proteinExistence type="predicted"/>
<gene>
    <name evidence="1" type="ORF">CDAR_257461</name>
</gene>
<comment type="caution">
    <text evidence="1">The sequence shown here is derived from an EMBL/GenBank/DDBJ whole genome shotgun (WGS) entry which is preliminary data.</text>
</comment>
<evidence type="ECO:0000313" key="2">
    <source>
        <dbReference type="Proteomes" id="UP001054837"/>
    </source>
</evidence>
<sequence>MAGAMKEVTPLRNRSLPSLEEANSMLKHFQTHHHPMEGVGNRSDPISLGTGSIEFAVNPSHFTGSTPYAATEKLNKKILKAL</sequence>
<keyword evidence="2" id="KW-1185">Reference proteome</keyword>
<evidence type="ECO:0000313" key="1">
    <source>
        <dbReference type="EMBL" id="GIY43241.1"/>
    </source>
</evidence>
<dbReference type="EMBL" id="BPLQ01009319">
    <property type="protein sequence ID" value="GIY43241.1"/>
    <property type="molecule type" value="Genomic_DNA"/>
</dbReference>
<accession>A0AAV4TCZ1</accession>
<name>A0AAV4TCZ1_9ARAC</name>
<reference evidence="1 2" key="1">
    <citation type="submission" date="2021-06" db="EMBL/GenBank/DDBJ databases">
        <title>Caerostris darwini draft genome.</title>
        <authorList>
            <person name="Kono N."/>
            <person name="Arakawa K."/>
        </authorList>
    </citation>
    <scope>NUCLEOTIDE SEQUENCE [LARGE SCALE GENOMIC DNA]</scope>
</reference>
<organism evidence="1 2">
    <name type="scientific">Caerostris darwini</name>
    <dbReference type="NCBI Taxonomy" id="1538125"/>
    <lineage>
        <taxon>Eukaryota</taxon>
        <taxon>Metazoa</taxon>
        <taxon>Ecdysozoa</taxon>
        <taxon>Arthropoda</taxon>
        <taxon>Chelicerata</taxon>
        <taxon>Arachnida</taxon>
        <taxon>Araneae</taxon>
        <taxon>Araneomorphae</taxon>
        <taxon>Entelegynae</taxon>
        <taxon>Araneoidea</taxon>
        <taxon>Araneidae</taxon>
        <taxon>Caerostris</taxon>
    </lineage>
</organism>
<protein>
    <submittedName>
        <fullName evidence="1">Uncharacterized protein</fullName>
    </submittedName>
</protein>
<dbReference type="AlphaFoldDB" id="A0AAV4TCZ1"/>
<dbReference type="Proteomes" id="UP001054837">
    <property type="component" value="Unassembled WGS sequence"/>
</dbReference>